<gene>
    <name evidence="7" type="ORF">HNR32_000078</name>
</gene>
<dbReference type="EMBL" id="JACHFH010000001">
    <property type="protein sequence ID" value="MBB5334978.1"/>
    <property type="molecule type" value="Genomic_DNA"/>
</dbReference>
<keyword evidence="8" id="KW-1185">Reference proteome</keyword>
<feature type="domain" description="Glycosyl transferase family 28 C-terminal" evidence="5">
    <location>
        <begin position="217"/>
        <end position="330"/>
    </location>
</feature>
<organism evidence="7 8">
    <name type="scientific">Pectinatus brassicae</name>
    <dbReference type="NCBI Taxonomy" id="862415"/>
    <lineage>
        <taxon>Bacteria</taxon>
        <taxon>Bacillati</taxon>
        <taxon>Bacillota</taxon>
        <taxon>Negativicutes</taxon>
        <taxon>Selenomonadales</taxon>
        <taxon>Selenomonadaceae</taxon>
        <taxon>Pectinatus</taxon>
    </lineage>
</organism>
<dbReference type="EC" id="2.4.1.315" evidence="7"/>
<evidence type="ECO:0000256" key="1">
    <source>
        <dbReference type="ARBA" id="ARBA00004370"/>
    </source>
</evidence>
<dbReference type="GO" id="GO:0016758">
    <property type="term" value="F:hexosyltransferase activity"/>
    <property type="evidence" value="ECO:0007669"/>
    <property type="project" value="InterPro"/>
</dbReference>
<dbReference type="GO" id="GO:0016020">
    <property type="term" value="C:membrane"/>
    <property type="evidence" value="ECO:0007669"/>
    <property type="project" value="UniProtKB-SubCell"/>
</dbReference>
<evidence type="ECO:0000259" key="6">
    <source>
        <dbReference type="Pfam" id="PF06925"/>
    </source>
</evidence>
<evidence type="ECO:0000256" key="3">
    <source>
        <dbReference type="ARBA" id="ARBA00022676"/>
    </source>
</evidence>
<comment type="similarity">
    <text evidence="2">Belongs to the glycosyltransferase 28 family.</text>
</comment>
<dbReference type="Gene3D" id="3.40.50.2000">
    <property type="entry name" value="Glycogen Phosphorylase B"/>
    <property type="match status" value="1"/>
</dbReference>
<dbReference type="AlphaFoldDB" id="A0A840UJW1"/>
<reference evidence="7 8" key="1">
    <citation type="submission" date="2020-08" db="EMBL/GenBank/DDBJ databases">
        <title>Genomic Encyclopedia of Type Strains, Phase IV (KMG-IV): sequencing the most valuable type-strain genomes for metagenomic binning, comparative biology and taxonomic classification.</title>
        <authorList>
            <person name="Goeker M."/>
        </authorList>
    </citation>
    <scope>NUCLEOTIDE SEQUENCE [LARGE SCALE GENOMIC DNA]</scope>
    <source>
        <strain evidence="7 8">DSM 24661</strain>
    </source>
</reference>
<evidence type="ECO:0000313" key="8">
    <source>
        <dbReference type="Proteomes" id="UP000559117"/>
    </source>
</evidence>
<dbReference type="InterPro" id="IPR007235">
    <property type="entry name" value="Glyco_trans_28_C"/>
</dbReference>
<dbReference type="PANTHER" id="PTHR43025:SF3">
    <property type="entry name" value="MONOGALACTOSYLDIACYLGLYCEROL SYNTHASE 1, CHLOROPLASTIC"/>
    <property type="match status" value="1"/>
</dbReference>
<dbReference type="GO" id="GO:0009247">
    <property type="term" value="P:glycolipid biosynthetic process"/>
    <property type="evidence" value="ECO:0007669"/>
    <property type="project" value="InterPro"/>
</dbReference>
<evidence type="ECO:0000259" key="5">
    <source>
        <dbReference type="Pfam" id="PF04101"/>
    </source>
</evidence>
<comment type="subcellular location">
    <subcellularLocation>
        <location evidence="1">Membrane</location>
    </subcellularLocation>
</comment>
<sequence length="362" mass="41144">MANVLILTASIGNGHNKAAANIYESLSNTGNNVQLVDFLETSSYNMNKFFGNFYKRLIDYKPEIFRLICEIGKNEKLNQVKYILGKINSTIMKRLVLQYQPDIIICTHFFPLAAAAMYKKDYPHKFKLMGVVTDYNIHPVWQIKGVDKYFIAHAALKEQFAVRINKTNIIAAGIPVSTKFNPIKKNKVRNKILIMTSNQSAENMLDIIYIAKKFADILNITFITGNNKDHYNLLQQIFSENKNMVILGYTDKVAIYMKTHDVLITKAGGMTISEAIAAGIPLIMYSPIPGMEEENAQFVNDKYLGIWAHTKNDLEQAIVKLFADNILYENIRKNMLDLHIDGAGSIIKNNILLYIYKKNKVA</sequence>
<protein>
    <submittedName>
        <fullName evidence="7">Processive 1,2-diacylglycerol beta-glucosyltransferase</fullName>
        <ecNumber evidence="7">2.4.1.315</ecNumber>
    </submittedName>
</protein>
<dbReference type="InterPro" id="IPR050519">
    <property type="entry name" value="Glycosyltransf_28_UgtP"/>
</dbReference>
<dbReference type="PANTHER" id="PTHR43025">
    <property type="entry name" value="MONOGALACTOSYLDIACYLGLYCEROL SYNTHASE"/>
    <property type="match status" value="1"/>
</dbReference>
<comment type="caution">
    <text evidence="7">The sequence shown here is derived from an EMBL/GenBank/DDBJ whole genome shotgun (WGS) entry which is preliminary data.</text>
</comment>
<dbReference type="Proteomes" id="UP000559117">
    <property type="component" value="Unassembled WGS sequence"/>
</dbReference>
<dbReference type="SUPFAM" id="SSF53756">
    <property type="entry name" value="UDP-Glycosyltransferase/glycogen phosphorylase"/>
    <property type="match status" value="1"/>
</dbReference>
<accession>A0A840UJW1</accession>
<dbReference type="InterPro" id="IPR009695">
    <property type="entry name" value="Diacylglyc_glucosyltr_N"/>
</dbReference>
<evidence type="ECO:0000256" key="4">
    <source>
        <dbReference type="ARBA" id="ARBA00022679"/>
    </source>
</evidence>
<keyword evidence="4 7" id="KW-0808">Transferase</keyword>
<dbReference type="Pfam" id="PF04101">
    <property type="entry name" value="Glyco_tran_28_C"/>
    <property type="match status" value="1"/>
</dbReference>
<name>A0A840UJW1_9FIRM</name>
<dbReference type="RefSeq" id="WP_183858807.1">
    <property type="nucleotide sequence ID" value="NZ_JACHFH010000001.1"/>
</dbReference>
<evidence type="ECO:0000256" key="2">
    <source>
        <dbReference type="ARBA" id="ARBA00006962"/>
    </source>
</evidence>
<feature type="domain" description="Diacylglycerol glucosyltransferase N-terminal" evidence="6">
    <location>
        <begin position="15"/>
        <end position="176"/>
    </location>
</feature>
<keyword evidence="3 7" id="KW-0328">Glycosyltransferase</keyword>
<dbReference type="Pfam" id="PF06925">
    <property type="entry name" value="MGDG_synth"/>
    <property type="match status" value="1"/>
</dbReference>
<evidence type="ECO:0000313" key="7">
    <source>
        <dbReference type="EMBL" id="MBB5334978.1"/>
    </source>
</evidence>
<proteinExistence type="inferred from homology"/>